<evidence type="ECO:0000313" key="1">
    <source>
        <dbReference type="EMBL" id="GAG33337.1"/>
    </source>
</evidence>
<name>X0XD36_9ZZZZ</name>
<proteinExistence type="predicted"/>
<feature type="non-terminal residue" evidence="1">
    <location>
        <position position="1"/>
    </location>
</feature>
<gene>
    <name evidence="1" type="ORF">S01H1_66782</name>
</gene>
<reference evidence="1" key="1">
    <citation type="journal article" date="2014" name="Front. Microbiol.">
        <title>High frequency of phylogenetically diverse reductive dehalogenase-homologous genes in deep subseafloor sedimentary metagenomes.</title>
        <authorList>
            <person name="Kawai M."/>
            <person name="Futagami T."/>
            <person name="Toyoda A."/>
            <person name="Takaki Y."/>
            <person name="Nishi S."/>
            <person name="Hori S."/>
            <person name="Arai W."/>
            <person name="Tsubouchi T."/>
            <person name="Morono Y."/>
            <person name="Uchiyama I."/>
            <person name="Ito T."/>
            <person name="Fujiyama A."/>
            <person name="Inagaki F."/>
            <person name="Takami H."/>
        </authorList>
    </citation>
    <scope>NUCLEOTIDE SEQUENCE</scope>
    <source>
        <strain evidence="1">Expedition CK06-06</strain>
    </source>
</reference>
<feature type="non-terminal residue" evidence="1">
    <location>
        <position position="250"/>
    </location>
</feature>
<organism evidence="1">
    <name type="scientific">marine sediment metagenome</name>
    <dbReference type="NCBI Taxonomy" id="412755"/>
    <lineage>
        <taxon>unclassified sequences</taxon>
        <taxon>metagenomes</taxon>
        <taxon>ecological metagenomes</taxon>
    </lineage>
</organism>
<sequence length="250" mass="28458">RNRIQVLKVQFSTAPSREEKVKLAGEAKQLGTEFNRLKRERKHANELIQEFKWMKGIKTVKQLKAKIKTCKFWAESWAINILERALNIKLVILSSESYRLGDIDNVLQCGDMVDADIRSAGEFKPKHYIIASYRGDHYILIRYNGKRIFTFDTLPPSIKQMIVTKCVESRGEGIYNMIPEFNALGNKRKKPGIGESKGLPKTDSGAEDIDLAAMEKYDEGYLGMKQISFDPDIVFQFYSKSSGKPKPGKG</sequence>
<dbReference type="AlphaFoldDB" id="X0XD36"/>
<dbReference type="EMBL" id="BARS01044174">
    <property type="protein sequence ID" value="GAG33337.1"/>
    <property type="molecule type" value="Genomic_DNA"/>
</dbReference>
<protein>
    <submittedName>
        <fullName evidence="1">Uncharacterized protein</fullName>
    </submittedName>
</protein>
<comment type="caution">
    <text evidence="1">The sequence shown here is derived from an EMBL/GenBank/DDBJ whole genome shotgun (WGS) entry which is preliminary data.</text>
</comment>
<accession>X0XD36</accession>